<keyword evidence="2" id="KW-1185">Reference proteome</keyword>
<sequence length="184" mass="21293">MISFKKLYCGIGKSEINQHEICITGYPFKPSIAFPNKNIKASEIDAISIDFGTCKILTQNDIIFVSAENKERLKKFSLENNIKLIPHSWNWDWLLEPYLDTEFTTINTQKTTQKLLANGFSETKIQEIRTEIASQMYKYNSLLWEWCSLGLADVLSAMRAKYNDKKFTAFYKKAIEIEKQGTSH</sequence>
<accession>A0A840ELE1</accession>
<dbReference type="AlphaFoldDB" id="A0A840ELE1"/>
<comment type="caution">
    <text evidence="1">The sequence shown here is derived from an EMBL/GenBank/DDBJ whole genome shotgun (WGS) entry which is preliminary data.</text>
</comment>
<evidence type="ECO:0000313" key="2">
    <source>
        <dbReference type="Proteomes" id="UP000553034"/>
    </source>
</evidence>
<dbReference type="EMBL" id="JACIFO010000001">
    <property type="protein sequence ID" value="MBB4117800.1"/>
    <property type="molecule type" value="Genomic_DNA"/>
</dbReference>
<reference evidence="1 2" key="1">
    <citation type="submission" date="2020-08" db="EMBL/GenBank/DDBJ databases">
        <title>Genomic Encyclopedia of Type Strains, Phase IV (KMG-IV): sequencing the most valuable type-strain genomes for metagenomic binning, comparative biology and taxonomic classification.</title>
        <authorList>
            <person name="Goeker M."/>
        </authorList>
    </citation>
    <scope>NUCLEOTIDE SEQUENCE [LARGE SCALE GENOMIC DNA]</scope>
    <source>
        <strain evidence="1 2">DSM 29568</strain>
    </source>
</reference>
<protein>
    <submittedName>
        <fullName evidence="1">Uncharacterized protein</fullName>
    </submittedName>
</protein>
<gene>
    <name evidence="1" type="ORF">GGR32_000072</name>
</gene>
<proteinExistence type="predicted"/>
<dbReference type="Proteomes" id="UP000553034">
    <property type="component" value="Unassembled WGS sequence"/>
</dbReference>
<organism evidence="1 2">
    <name type="scientific">Mesonia hippocampi</name>
    <dbReference type="NCBI Taxonomy" id="1628250"/>
    <lineage>
        <taxon>Bacteria</taxon>
        <taxon>Pseudomonadati</taxon>
        <taxon>Bacteroidota</taxon>
        <taxon>Flavobacteriia</taxon>
        <taxon>Flavobacteriales</taxon>
        <taxon>Flavobacteriaceae</taxon>
        <taxon>Mesonia</taxon>
    </lineage>
</organism>
<dbReference type="RefSeq" id="WP_183475459.1">
    <property type="nucleotide sequence ID" value="NZ_JACIFO010000001.1"/>
</dbReference>
<evidence type="ECO:0000313" key="1">
    <source>
        <dbReference type="EMBL" id="MBB4117800.1"/>
    </source>
</evidence>
<name>A0A840ELE1_9FLAO</name>